<comment type="caution">
    <text evidence="2">The sequence shown here is derived from an EMBL/GenBank/DDBJ whole genome shotgun (WGS) entry which is preliminary data.</text>
</comment>
<keyword evidence="3" id="KW-1185">Reference proteome</keyword>
<feature type="transmembrane region" description="Helical" evidence="1">
    <location>
        <begin position="472"/>
        <end position="494"/>
    </location>
</feature>
<dbReference type="Proteomes" id="UP000799444">
    <property type="component" value="Unassembled WGS sequence"/>
</dbReference>
<protein>
    <submittedName>
        <fullName evidence="2">Uncharacterized protein</fullName>
    </submittedName>
</protein>
<organism evidence="2 3">
    <name type="scientific">Polyplosphaeria fusca</name>
    <dbReference type="NCBI Taxonomy" id="682080"/>
    <lineage>
        <taxon>Eukaryota</taxon>
        <taxon>Fungi</taxon>
        <taxon>Dikarya</taxon>
        <taxon>Ascomycota</taxon>
        <taxon>Pezizomycotina</taxon>
        <taxon>Dothideomycetes</taxon>
        <taxon>Pleosporomycetidae</taxon>
        <taxon>Pleosporales</taxon>
        <taxon>Tetraplosphaeriaceae</taxon>
        <taxon>Polyplosphaeria</taxon>
    </lineage>
</organism>
<feature type="transmembrane region" description="Helical" evidence="1">
    <location>
        <begin position="76"/>
        <end position="97"/>
    </location>
</feature>
<name>A0A9P4QMF1_9PLEO</name>
<keyword evidence="1" id="KW-0812">Transmembrane</keyword>
<feature type="transmembrane region" description="Helical" evidence="1">
    <location>
        <begin position="447"/>
        <end position="466"/>
    </location>
</feature>
<keyword evidence="1" id="KW-1133">Transmembrane helix</keyword>
<sequence>MTGGRLRRPAACSTPSLVPYTLIILANLHFAAAGDGESDSEFAFNVFTDLAPLLALFGEQFARQFMSESLTWLDHIIFAMAPLGIVTAIVGAIRVSGPAWARAFIGRARESRAAAEIELMSSTSREVCEVYNGKGVVRAMGTPKLTQFILFPAQYRNRDDTCGIHTLKTAYERSQPYLEKGKYGVKTDWSTSKKQEDWQLGTAFGAGLAMGVALIDPTLGITGVRRRLWGNGKSKPADVENPRALELYVDRPKAPSFPLELEGSAPNLQLNLPSSISSHKSTIKDLWCAALFAILVQEAVLVISAVTTFHPATRRAIGPPQTDYGFWMFIAGTICLNLGMILCSFVIEQSTREWSWRKAASQEEQLPGTTKEANLARRHPDPSASLQLFWLQQKHTVNDQDFEPFLILGGPKDEILTSSRDLDYDSWSPVWGKPIPKWIEKIVANKYEFVTIWASLFGLIGFMLQFEGLRGLTWPTAVSQLLAIFVVALIRAIVRRRLGKSPSAVRAHGGHELDCTSKSLRGKL</sequence>
<reference evidence="2" key="1">
    <citation type="journal article" date="2020" name="Stud. Mycol.">
        <title>101 Dothideomycetes genomes: a test case for predicting lifestyles and emergence of pathogens.</title>
        <authorList>
            <person name="Haridas S."/>
            <person name="Albert R."/>
            <person name="Binder M."/>
            <person name="Bloem J."/>
            <person name="Labutti K."/>
            <person name="Salamov A."/>
            <person name="Andreopoulos B."/>
            <person name="Baker S."/>
            <person name="Barry K."/>
            <person name="Bills G."/>
            <person name="Bluhm B."/>
            <person name="Cannon C."/>
            <person name="Castanera R."/>
            <person name="Culley D."/>
            <person name="Daum C."/>
            <person name="Ezra D."/>
            <person name="Gonzalez J."/>
            <person name="Henrissat B."/>
            <person name="Kuo A."/>
            <person name="Liang C."/>
            <person name="Lipzen A."/>
            <person name="Lutzoni F."/>
            <person name="Magnuson J."/>
            <person name="Mondo S."/>
            <person name="Nolan M."/>
            <person name="Ohm R."/>
            <person name="Pangilinan J."/>
            <person name="Park H.-J."/>
            <person name="Ramirez L."/>
            <person name="Alfaro M."/>
            <person name="Sun H."/>
            <person name="Tritt A."/>
            <person name="Yoshinaga Y."/>
            <person name="Zwiers L.-H."/>
            <person name="Turgeon B."/>
            <person name="Goodwin S."/>
            <person name="Spatafora J."/>
            <person name="Crous P."/>
            <person name="Grigoriev I."/>
        </authorList>
    </citation>
    <scope>NUCLEOTIDE SEQUENCE</scope>
    <source>
        <strain evidence="2">CBS 125425</strain>
    </source>
</reference>
<dbReference type="EMBL" id="ML996295">
    <property type="protein sequence ID" value="KAF2728108.1"/>
    <property type="molecule type" value="Genomic_DNA"/>
</dbReference>
<feature type="transmembrane region" description="Helical" evidence="1">
    <location>
        <begin position="326"/>
        <end position="347"/>
    </location>
</feature>
<dbReference type="OrthoDB" id="3796673at2759"/>
<evidence type="ECO:0000313" key="2">
    <source>
        <dbReference type="EMBL" id="KAF2728108.1"/>
    </source>
</evidence>
<feature type="transmembrane region" description="Helical" evidence="1">
    <location>
        <begin position="286"/>
        <end position="306"/>
    </location>
</feature>
<gene>
    <name evidence="2" type="ORF">EJ04DRAFT_592429</name>
</gene>
<proteinExistence type="predicted"/>
<evidence type="ECO:0000256" key="1">
    <source>
        <dbReference type="SAM" id="Phobius"/>
    </source>
</evidence>
<accession>A0A9P4QMF1</accession>
<keyword evidence="1" id="KW-0472">Membrane</keyword>
<evidence type="ECO:0000313" key="3">
    <source>
        <dbReference type="Proteomes" id="UP000799444"/>
    </source>
</evidence>
<dbReference type="AlphaFoldDB" id="A0A9P4QMF1"/>